<dbReference type="InterPro" id="IPR030676">
    <property type="entry name" value="CitT-rel"/>
</dbReference>
<evidence type="ECO:0000256" key="5">
    <source>
        <dbReference type="ARBA" id="ARBA00023136"/>
    </source>
</evidence>
<feature type="transmembrane region" description="Helical" evidence="6">
    <location>
        <begin position="20"/>
        <end position="38"/>
    </location>
</feature>
<dbReference type="Pfam" id="PF00939">
    <property type="entry name" value="Na_sulph_symp"/>
    <property type="match status" value="1"/>
</dbReference>
<dbReference type="InterPro" id="IPR001898">
    <property type="entry name" value="SLC13A/DASS"/>
</dbReference>
<accession>A0ABR7R516</accession>
<comment type="caution">
    <text evidence="7">The sequence shown here is derived from an EMBL/GenBank/DDBJ whole genome shotgun (WGS) entry which is preliminary data.</text>
</comment>
<evidence type="ECO:0000313" key="8">
    <source>
        <dbReference type="Proteomes" id="UP000603940"/>
    </source>
</evidence>
<dbReference type="RefSeq" id="WP_187777954.1">
    <property type="nucleotide sequence ID" value="NZ_JACTUZ010000020.1"/>
</dbReference>
<feature type="transmembrane region" description="Helical" evidence="6">
    <location>
        <begin position="409"/>
        <end position="428"/>
    </location>
</feature>
<evidence type="ECO:0000313" key="7">
    <source>
        <dbReference type="EMBL" id="MBC9176813.1"/>
    </source>
</evidence>
<feature type="transmembrane region" description="Helical" evidence="6">
    <location>
        <begin position="291"/>
        <end position="315"/>
    </location>
</feature>
<keyword evidence="3 6" id="KW-0812">Transmembrane</keyword>
<feature type="transmembrane region" description="Helical" evidence="6">
    <location>
        <begin position="235"/>
        <end position="260"/>
    </location>
</feature>
<comment type="subcellular location">
    <subcellularLocation>
        <location evidence="1">Membrane</location>
        <topology evidence="1">Multi-pass membrane protein</topology>
    </subcellularLocation>
</comment>
<feature type="transmembrane region" description="Helical" evidence="6">
    <location>
        <begin position="95"/>
        <end position="114"/>
    </location>
</feature>
<keyword evidence="8" id="KW-1185">Reference proteome</keyword>
<proteinExistence type="inferred from homology"/>
<name>A0ABR7R516_9PROT</name>
<feature type="transmembrane region" description="Helical" evidence="6">
    <location>
        <begin position="380"/>
        <end position="402"/>
    </location>
</feature>
<feature type="transmembrane region" description="Helical" evidence="6">
    <location>
        <begin position="475"/>
        <end position="495"/>
    </location>
</feature>
<feature type="transmembrane region" description="Helical" evidence="6">
    <location>
        <begin position="50"/>
        <end position="83"/>
    </location>
</feature>
<evidence type="ECO:0000256" key="3">
    <source>
        <dbReference type="ARBA" id="ARBA00022692"/>
    </source>
</evidence>
<keyword evidence="5 6" id="KW-0472">Membrane</keyword>
<dbReference type="EMBL" id="JACTUZ010000020">
    <property type="protein sequence ID" value="MBC9176813.1"/>
    <property type="molecule type" value="Genomic_DNA"/>
</dbReference>
<evidence type="ECO:0000256" key="2">
    <source>
        <dbReference type="ARBA" id="ARBA00007349"/>
    </source>
</evidence>
<keyword evidence="4 6" id="KW-1133">Transmembrane helix</keyword>
<dbReference type="NCBIfam" id="TIGR00785">
    <property type="entry name" value="dass"/>
    <property type="match status" value="1"/>
</dbReference>
<dbReference type="PIRSF" id="PIRSF002457">
    <property type="entry name" value="DASS"/>
    <property type="match status" value="1"/>
</dbReference>
<evidence type="ECO:0000256" key="4">
    <source>
        <dbReference type="ARBA" id="ARBA00022989"/>
    </source>
</evidence>
<evidence type="ECO:0000256" key="1">
    <source>
        <dbReference type="ARBA" id="ARBA00004141"/>
    </source>
</evidence>
<dbReference type="Proteomes" id="UP000603940">
    <property type="component" value="Unassembled WGS sequence"/>
</dbReference>
<organism evidence="7 8">
    <name type="scientific">Pseudoroseomonas ludipueritiae</name>
    <dbReference type="NCBI Taxonomy" id="198093"/>
    <lineage>
        <taxon>Bacteria</taxon>
        <taxon>Pseudomonadati</taxon>
        <taxon>Pseudomonadota</taxon>
        <taxon>Alphaproteobacteria</taxon>
        <taxon>Acetobacterales</taxon>
        <taxon>Acetobacteraceae</taxon>
        <taxon>Pseudoroseomonas</taxon>
    </lineage>
</organism>
<dbReference type="PANTHER" id="PTHR42826">
    <property type="entry name" value="DICARBOXYLATE TRANSPORTER 2.1, CHLOROPLASTIC"/>
    <property type="match status" value="1"/>
</dbReference>
<feature type="transmembrane region" description="Helical" evidence="6">
    <location>
        <begin position="321"/>
        <end position="338"/>
    </location>
</feature>
<protein>
    <submittedName>
        <fullName evidence="7">DASS family sodium-coupled anion symporter</fullName>
    </submittedName>
</protein>
<reference evidence="7 8" key="1">
    <citation type="journal article" date="2009" name="Int. J. Syst. Evol. Microbiol.">
        <title>Transfer of Teichococcus ludipueritiae and Muricoccus roseus to the genus Roseomonas, as Roseomonas ludipueritiae comb. nov. and Roseomonas rosea comb. nov., respectively, and emended description of the genus Roseomonas.</title>
        <authorList>
            <person name="Sanchez-Porro C."/>
            <person name="Gallego V."/>
            <person name="Busse H.J."/>
            <person name="Kampfer P."/>
            <person name="Ventosa A."/>
        </authorList>
    </citation>
    <scope>NUCLEOTIDE SEQUENCE [LARGE SCALE GENOMIC DNA]</scope>
    <source>
        <strain evidence="7 8">DSM 14915</strain>
    </source>
</reference>
<evidence type="ECO:0000256" key="6">
    <source>
        <dbReference type="SAM" id="Phobius"/>
    </source>
</evidence>
<gene>
    <name evidence="7" type="ORF">IBL25_07640</name>
</gene>
<comment type="similarity">
    <text evidence="2">Belongs to the SLC13A/DASS transporter (TC 2.A.47) family. DIT1 subfamily.</text>
</comment>
<sequence>MYERIRAILHYFDQVVPFRLKPAIITTLVLVALLLLPVPDGLTPKAWGLVAIFLTTIVAIILKVMPIGVMAMMAIVIVSLSQVTSTSSKGAVADALASFSSPLIWLIVVAILISRGLKKTGLGNRIGLIFISLLGRRTIGIGYGLAVCELVLAPFTPSNTARGGGIVHPIMKSIATAFDSDPAKGTERKIGSYLALVNMHANTITSGMFVTATAPNPLVVDYVARVTNGSFHLSWTTWALCMVLPGLVCLLLMPLAIAVLSPPEVRATPHAVQYARDELRQMGPLSGKEKVMIGTFALLLMLWANIPAMLFGPAFILDPTAVAFVGLFALIITGTINWDDVLSEKSAWDTLVWFGALVMMAEQLNKIGVIAWFSDALKSGILAAGMGWQAAAALLVALFVFSHYLFASTTAHISAMMLAFLTVGVQLVPPEYHVPFLLMMVGGSTIMMTLTHYATGTSPIIFGSGYVTLGNWWRVGFVMCVGELLIFAVLGSLWWKLLGFW</sequence>
<feature type="transmembrane region" description="Helical" evidence="6">
    <location>
        <begin position="350"/>
        <end position="374"/>
    </location>
</feature>